<keyword evidence="2" id="KW-1185">Reference proteome</keyword>
<evidence type="ECO:0000313" key="1">
    <source>
        <dbReference type="EMBL" id="MBK1842756.1"/>
    </source>
</evidence>
<dbReference type="Proteomes" id="UP000652760">
    <property type="component" value="Unassembled WGS sequence"/>
</dbReference>
<name>A0ABS1FH47_9PROT</name>
<proteinExistence type="predicted"/>
<dbReference type="EMBL" id="JAENHM010000090">
    <property type="protein sequence ID" value="MBK1842756.1"/>
    <property type="molecule type" value="Genomic_DNA"/>
</dbReference>
<sequence>MLTLSADLPSASLASTAVDRMGHGAKVSVALDGDLGPSLACGWLLSGDAGICARASWAVRPPFGRPLSNNPAYWNARCAATICLVAECPVRLWNSIGSEWRLTGLLNHTPGAMLFSL</sequence>
<organism evidence="1 2">
    <name type="scientific">Azospirillum endophyticum</name>
    <dbReference type="NCBI Taxonomy" id="2800326"/>
    <lineage>
        <taxon>Bacteria</taxon>
        <taxon>Pseudomonadati</taxon>
        <taxon>Pseudomonadota</taxon>
        <taxon>Alphaproteobacteria</taxon>
        <taxon>Rhodospirillales</taxon>
        <taxon>Azospirillaceae</taxon>
        <taxon>Azospirillum</taxon>
    </lineage>
</organism>
<protein>
    <submittedName>
        <fullName evidence="1">Uncharacterized protein</fullName>
    </submittedName>
</protein>
<evidence type="ECO:0000313" key="2">
    <source>
        <dbReference type="Proteomes" id="UP000652760"/>
    </source>
</evidence>
<dbReference type="RefSeq" id="WP_200199414.1">
    <property type="nucleotide sequence ID" value="NZ_JAENHM010000090.1"/>
</dbReference>
<reference evidence="2" key="1">
    <citation type="submission" date="2021-01" db="EMBL/GenBank/DDBJ databases">
        <title>Genome public.</title>
        <authorList>
            <person name="Liu C."/>
            <person name="Sun Q."/>
        </authorList>
    </citation>
    <scope>NUCLEOTIDE SEQUENCE [LARGE SCALE GENOMIC DNA]</scope>
    <source>
        <strain evidence="2">YIM B02556</strain>
    </source>
</reference>
<accession>A0ABS1FH47</accession>
<gene>
    <name evidence="1" type="ORF">JHL17_35720</name>
</gene>
<comment type="caution">
    <text evidence="1">The sequence shown here is derived from an EMBL/GenBank/DDBJ whole genome shotgun (WGS) entry which is preliminary data.</text>
</comment>